<dbReference type="Gene3D" id="1.20.1260.10">
    <property type="match status" value="1"/>
</dbReference>
<gene>
    <name evidence="3" type="ORF">HHL10_18315</name>
</gene>
<evidence type="ECO:0000313" key="3">
    <source>
        <dbReference type="EMBL" id="NML16939.1"/>
    </source>
</evidence>
<dbReference type="Pfam" id="PF03713">
    <property type="entry name" value="DUF305"/>
    <property type="match status" value="1"/>
</dbReference>
<proteinExistence type="predicted"/>
<comment type="caution">
    <text evidence="3">The sequence shown here is derived from an EMBL/GenBank/DDBJ whole genome shotgun (WGS) entry which is preliminary data.</text>
</comment>
<evidence type="ECO:0000313" key="4">
    <source>
        <dbReference type="Proteomes" id="UP000574067"/>
    </source>
</evidence>
<keyword evidence="4" id="KW-1185">Reference proteome</keyword>
<evidence type="ECO:0000256" key="1">
    <source>
        <dbReference type="SAM" id="MobiDB-lite"/>
    </source>
</evidence>
<dbReference type="PANTHER" id="PTHR36933">
    <property type="entry name" value="SLL0788 PROTEIN"/>
    <property type="match status" value="1"/>
</dbReference>
<evidence type="ECO:0000259" key="2">
    <source>
        <dbReference type="Pfam" id="PF03713"/>
    </source>
</evidence>
<name>A0A848FF37_9BURK</name>
<sequence length="223" mass="24699">MAVSLPVQPLHAQEGSPGRGLAAGFEIDFLKSIIDHHYSALRMSELAAGTDTTRNAELGRYAEGTSPTPGTAATPAKARSGSIRSMARTENRMQREEIAHAQMFLKNWYGQTHEPQLDDMGRRQIQLLESTSAGAEFDHAFLETMARHHYMAVTMATACLVAADIKHKALHRYCSGIQHNQLNGIEEMRDMLCHHFEICDYQPLRGLRGQHTGNDSEQGSPSN</sequence>
<dbReference type="InterPro" id="IPR012347">
    <property type="entry name" value="Ferritin-like"/>
</dbReference>
<organism evidence="3 4">
    <name type="scientific">Azohydromonas caseinilytica</name>
    <dbReference type="NCBI Taxonomy" id="2728836"/>
    <lineage>
        <taxon>Bacteria</taxon>
        <taxon>Pseudomonadati</taxon>
        <taxon>Pseudomonadota</taxon>
        <taxon>Betaproteobacteria</taxon>
        <taxon>Burkholderiales</taxon>
        <taxon>Sphaerotilaceae</taxon>
        <taxon>Azohydromonas</taxon>
    </lineage>
</organism>
<reference evidence="3 4" key="1">
    <citation type="submission" date="2020-04" db="EMBL/GenBank/DDBJ databases">
        <title>Azohydromonas sp. isolated from soil.</title>
        <authorList>
            <person name="Dahal R.H."/>
        </authorList>
    </citation>
    <scope>NUCLEOTIDE SEQUENCE [LARGE SCALE GENOMIC DNA]</scope>
    <source>
        <strain evidence="3 4">G-1-1-14</strain>
    </source>
</reference>
<accession>A0A848FF37</accession>
<protein>
    <submittedName>
        <fullName evidence="3">DUF305 domain-containing protein</fullName>
    </submittedName>
</protein>
<dbReference type="EMBL" id="JABBFW010000014">
    <property type="protein sequence ID" value="NML16939.1"/>
    <property type="molecule type" value="Genomic_DNA"/>
</dbReference>
<dbReference type="AlphaFoldDB" id="A0A848FF37"/>
<dbReference type="Proteomes" id="UP000574067">
    <property type="component" value="Unassembled WGS sequence"/>
</dbReference>
<dbReference type="RefSeq" id="WP_169161848.1">
    <property type="nucleotide sequence ID" value="NZ_JABBFW010000014.1"/>
</dbReference>
<feature type="compositionally biased region" description="Low complexity" evidence="1">
    <location>
        <begin position="67"/>
        <end position="76"/>
    </location>
</feature>
<feature type="domain" description="DUF305" evidence="2">
    <location>
        <begin position="75"/>
        <end position="192"/>
    </location>
</feature>
<dbReference type="InterPro" id="IPR005183">
    <property type="entry name" value="DUF305_CopM-like"/>
</dbReference>
<feature type="region of interest" description="Disordered" evidence="1">
    <location>
        <begin position="60"/>
        <end position="89"/>
    </location>
</feature>
<dbReference type="PANTHER" id="PTHR36933:SF1">
    <property type="entry name" value="SLL0788 PROTEIN"/>
    <property type="match status" value="1"/>
</dbReference>